<name>B6QMQ7_TALMQ</name>
<evidence type="ECO:0000313" key="3">
    <source>
        <dbReference type="Proteomes" id="UP000001294"/>
    </source>
</evidence>
<accession>B6QMQ7</accession>
<organism evidence="2 3">
    <name type="scientific">Talaromyces marneffei (strain ATCC 18224 / CBS 334.59 / QM 7333)</name>
    <name type="common">Penicillium marneffei</name>
    <dbReference type="NCBI Taxonomy" id="441960"/>
    <lineage>
        <taxon>Eukaryota</taxon>
        <taxon>Fungi</taxon>
        <taxon>Dikarya</taxon>
        <taxon>Ascomycota</taxon>
        <taxon>Pezizomycotina</taxon>
        <taxon>Eurotiomycetes</taxon>
        <taxon>Eurotiomycetidae</taxon>
        <taxon>Eurotiales</taxon>
        <taxon>Trichocomaceae</taxon>
        <taxon>Talaromyces</taxon>
        <taxon>Talaromyces sect. Talaromyces</taxon>
    </lineage>
</organism>
<dbReference type="AlphaFoldDB" id="B6QMQ7"/>
<feature type="region of interest" description="Disordered" evidence="1">
    <location>
        <begin position="1"/>
        <end position="29"/>
    </location>
</feature>
<sequence length="131" mass="14584">MSSPSVHLQTPADPSVRLSTPRSSDSKSSTFLDIVRCSRCQRSLSINGTSSPAQGVVQFGMNSYYCSRSLSNTKGKIEETSGTNWPHRLLSVYGQTDLGHQPLNKDWAEKLYGTYTLAPLEYIRRPEKLQT</sequence>
<feature type="compositionally biased region" description="Low complexity" evidence="1">
    <location>
        <begin position="19"/>
        <end position="29"/>
    </location>
</feature>
<reference evidence="3" key="1">
    <citation type="journal article" date="2015" name="Genome Announc.">
        <title>Genome sequence of the AIDS-associated pathogen Penicillium marneffei (ATCC18224) and its near taxonomic relative Talaromyces stipitatus (ATCC10500).</title>
        <authorList>
            <person name="Nierman W.C."/>
            <person name="Fedorova-Abrams N.D."/>
            <person name="Andrianopoulos A."/>
        </authorList>
    </citation>
    <scope>NUCLEOTIDE SEQUENCE [LARGE SCALE GENOMIC DNA]</scope>
    <source>
        <strain evidence="3">ATCC 18224 / CBS 334.59 / QM 7333</strain>
    </source>
</reference>
<keyword evidence="3" id="KW-1185">Reference proteome</keyword>
<dbReference type="Proteomes" id="UP000001294">
    <property type="component" value="Unassembled WGS sequence"/>
</dbReference>
<protein>
    <submittedName>
        <fullName evidence="2">Uncharacterized protein</fullName>
    </submittedName>
</protein>
<proteinExistence type="predicted"/>
<dbReference type="EMBL" id="DS995903">
    <property type="protein sequence ID" value="EEA21313.1"/>
    <property type="molecule type" value="Genomic_DNA"/>
</dbReference>
<evidence type="ECO:0000256" key="1">
    <source>
        <dbReference type="SAM" id="MobiDB-lite"/>
    </source>
</evidence>
<dbReference type="VEuPathDB" id="FungiDB:PMAA_051240"/>
<dbReference type="HOGENOM" id="CLU_1928326_0_0_1"/>
<evidence type="ECO:0000313" key="2">
    <source>
        <dbReference type="EMBL" id="EEA21313.1"/>
    </source>
</evidence>
<gene>
    <name evidence="2" type="ORF">PMAA_051240</name>
</gene>